<evidence type="ECO:0000313" key="2">
    <source>
        <dbReference type="Proteomes" id="UP000694392"/>
    </source>
</evidence>
<proteinExistence type="predicted"/>
<accession>A0A8D0H9J8</accession>
<dbReference type="Proteomes" id="UP000694392">
    <property type="component" value="Unplaced"/>
</dbReference>
<dbReference type="Ensembl" id="ENSSPUT00000019510.1">
    <property type="protein sequence ID" value="ENSSPUP00000018319.1"/>
    <property type="gene ID" value="ENSSPUG00000014145.1"/>
</dbReference>
<reference evidence="1" key="2">
    <citation type="submission" date="2025-09" db="UniProtKB">
        <authorList>
            <consortium name="Ensembl"/>
        </authorList>
    </citation>
    <scope>IDENTIFICATION</scope>
</reference>
<name>A0A8D0H9J8_SPHPU</name>
<sequence length="64" mass="6944">KSSLIAEFQEVLSEPKIILEKLSELCFSGNPTEVNGICPEGSGPVLNRWRIALPLQGSDTENST</sequence>
<keyword evidence="2" id="KW-1185">Reference proteome</keyword>
<reference evidence="1" key="1">
    <citation type="submission" date="2025-08" db="UniProtKB">
        <authorList>
            <consortium name="Ensembl"/>
        </authorList>
    </citation>
    <scope>IDENTIFICATION</scope>
</reference>
<dbReference type="AlphaFoldDB" id="A0A8D0H9J8"/>
<protein>
    <submittedName>
        <fullName evidence="1">Uncharacterized protein</fullName>
    </submittedName>
</protein>
<evidence type="ECO:0000313" key="1">
    <source>
        <dbReference type="Ensembl" id="ENSSPUP00000018319.1"/>
    </source>
</evidence>
<organism evidence="1 2">
    <name type="scientific">Sphenodon punctatus</name>
    <name type="common">Tuatara</name>
    <name type="synonym">Hatteria punctata</name>
    <dbReference type="NCBI Taxonomy" id="8508"/>
    <lineage>
        <taxon>Eukaryota</taxon>
        <taxon>Metazoa</taxon>
        <taxon>Chordata</taxon>
        <taxon>Craniata</taxon>
        <taxon>Vertebrata</taxon>
        <taxon>Euteleostomi</taxon>
        <taxon>Lepidosauria</taxon>
        <taxon>Sphenodontia</taxon>
        <taxon>Sphenodontidae</taxon>
        <taxon>Sphenodon</taxon>
    </lineage>
</organism>